<dbReference type="Proteomes" id="UP000537775">
    <property type="component" value="Unassembled WGS sequence"/>
</dbReference>
<organism evidence="1 2">
    <name type="scientific">Microbacterium thalassium</name>
    <dbReference type="NCBI Taxonomy" id="362649"/>
    <lineage>
        <taxon>Bacteria</taxon>
        <taxon>Bacillati</taxon>
        <taxon>Actinomycetota</taxon>
        <taxon>Actinomycetes</taxon>
        <taxon>Micrococcales</taxon>
        <taxon>Microbacteriaceae</taxon>
        <taxon>Microbacterium</taxon>
    </lineage>
</organism>
<dbReference type="AlphaFoldDB" id="A0A7X0FQP2"/>
<proteinExistence type="predicted"/>
<gene>
    <name evidence="1" type="ORF">HD594_002149</name>
</gene>
<dbReference type="EMBL" id="JACHML010000001">
    <property type="protein sequence ID" value="MBB6391836.1"/>
    <property type="molecule type" value="Genomic_DNA"/>
</dbReference>
<comment type="caution">
    <text evidence="1">The sequence shown here is derived from an EMBL/GenBank/DDBJ whole genome shotgun (WGS) entry which is preliminary data.</text>
</comment>
<evidence type="ECO:0000313" key="1">
    <source>
        <dbReference type="EMBL" id="MBB6391836.1"/>
    </source>
</evidence>
<sequence length="112" mass="11945">MLGRHVRALPSPRPLVRVRRAGAGECRRRCGRWIDGLGRREVCRIVFAVAATGGVAPLFSHDRLKGGEARSPDLIQGPINVDSRTVRTSAEIGEFARVPGSSAAVGGSFALQ</sequence>
<accession>A0A7X0FQP2</accession>
<name>A0A7X0FQP2_9MICO</name>
<evidence type="ECO:0000313" key="2">
    <source>
        <dbReference type="Proteomes" id="UP000537775"/>
    </source>
</evidence>
<reference evidence="1 2" key="1">
    <citation type="submission" date="2020-08" db="EMBL/GenBank/DDBJ databases">
        <title>Sequencing the genomes of 1000 actinobacteria strains.</title>
        <authorList>
            <person name="Klenk H.-P."/>
        </authorList>
    </citation>
    <scope>NUCLEOTIDE SEQUENCE [LARGE SCALE GENOMIC DNA]</scope>
    <source>
        <strain evidence="1 2">DSM 12511</strain>
    </source>
</reference>
<protein>
    <submittedName>
        <fullName evidence="1">Uncharacterized protein</fullName>
    </submittedName>
</protein>
<keyword evidence="2" id="KW-1185">Reference proteome</keyword>